<dbReference type="InterPro" id="IPR013431">
    <property type="entry name" value="Delta_60_rpt"/>
</dbReference>
<evidence type="ECO:0000313" key="7">
    <source>
        <dbReference type="Proteomes" id="UP000305848"/>
    </source>
</evidence>
<sequence>MKKLCLLLLFYVFVFNAIGQAGSLDSSFGNNGIQTTAFPNNLNLLNEHGRVVLTSANGDIFVVIQISSSLRIAKYLPDGKLDSSYGTAGYSKAVNMSESSAAMQEDKIIVAGYTIISSNNYNNDFALARYTADGALDISFGKQGLLTGYFPSTKTNFTSTVLQGNKIMAAGSALNDSNNYDFALARFTTNGVLDSSFGVNGKVITDFNSSTDEANSMVLQGGKIIVAGSGHNYSDFALVRYTSDGAIDSSFGVNGKVTTDFNNDYAVAYSIALQEDKIIVSGSTQNPVNDNNDFALARYTADGKLDASFGKNGKVTTDFNSSEDHANTMALQGNKILVGGYSLGGSADFALARYTTDGVLDSSFGENGKVTTNFGFSSEDIAYSIALQGDKIISAGYTGYYPIYDFALARYTADGILDSSFGDNGKVITAFNSSIDDENYESATSIAIQEDKIIVAGFTGDNRGSADFALARYTTDGVLDSSFGENGKVITPLGGSATIQDIAVHQNRLYAVGSTSQPDGTYGIIAAYELEAPVPTVSIANVKVLESKKLAVVTVRLSAPASKLVWVHFTTRHKTAVRNQDYIGISGTLLFIPHLNTTAKIFIPIIDDNEHEDDERFEIVLTNARDAAIKDSIGIVTILDNDNALIAKQQSASLHINVNPNPATNTFTLQLQGSNLKQPVTVRVYDVSGRLVEQKNNIAIGQSLRFGDQYKAGTYIIEAVQGSQSVQMKVIKTGK</sequence>
<evidence type="ECO:0000256" key="2">
    <source>
        <dbReference type="ARBA" id="ARBA00022737"/>
    </source>
</evidence>
<dbReference type="AlphaFoldDB" id="A0A4U3L1E2"/>
<evidence type="ECO:0000256" key="3">
    <source>
        <dbReference type="ARBA" id="ARBA00022837"/>
    </source>
</evidence>
<dbReference type="Pfam" id="PF03160">
    <property type="entry name" value="Calx-beta"/>
    <property type="match status" value="1"/>
</dbReference>
<keyword evidence="1 4" id="KW-0732">Signal</keyword>
<dbReference type="NCBIfam" id="TIGR02608">
    <property type="entry name" value="delta_60_rpt"/>
    <property type="match status" value="7"/>
</dbReference>
<dbReference type="NCBIfam" id="TIGR04183">
    <property type="entry name" value="Por_Secre_tail"/>
    <property type="match status" value="1"/>
</dbReference>
<accession>A0A4U3L1E2</accession>
<name>A0A4U3L1E2_9BACT</name>
<organism evidence="6 7">
    <name type="scientific">Ilyomonas limi</name>
    <dbReference type="NCBI Taxonomy" id="2575867"/>
    <lineage>
        <taxon>Bacteria</taxon>
        <taxon>Pseudomonadati</taxon>
        <taxon>Bacteroidota</taxon>
        <taxon>Chitinophagia</taxon>
        <taxon>Chitinophagales</taxon>
        <taxon>Chitinophagaceae</taxon>
        <taxon>Ilyomonas</taxon>
    </lineage>
</organism>
<dbReference type="InterPro" id="IPR026444">
    <property type="entry name" value="Secre_tail"/>
</dbReference>
<comment type="caution">
    <text evidence="6">The sequence shown here is derived from an EMBL/GenBank/DDBJ whole genome shotgun (WGS) entry which is preliminary data.</text>
</comment>
<dbReference type="SUPFAM" id="SSF141072">
    <property type="entry name" value="CalX-like"/>
    <property type="match status" value="1"/>
</dbReference>
<dbReference type="SMART" id="SM00237">
    <property type="entry name" value="Calx_beta"/>
    <property type="match status" value="1"/>
</dbReference>
<dbReference type="Pfam" id="PF17164">
    <property type="entry name" value="DUF5122"/>
    <property type="match status" value="7"/>
</dbReference>
<gene>
    <name evidence="6" type="ORF">FC093_09665</name>
</gene>
<evidence type="ECO:0000313" key="6">
    <source>
        <dbReference type="EMBL" id="TKK68951.1"/>
    </source>
</evidence>
<dbReference type="OrthoDB" id="9805017at2"/>
<keyword evidence="3" id="KW-0106">Calcium</keyword>
<keyword evidence="2" id="KW-0677">Repeat</keyword>
<evidence type="ECO:0000256" key="4">
    <source>
        <dbReference type="SAM" id="SignalP"/>
    </source>
</evidence>
<dbReference type="Gene3D" id="2.80.10.50">
    <property type="match status" value="4"/>
</dbReference>
<reference evidence="6 7" key="1">
    <citation type="submission" date="2019-05" db="EMBL/GenBank/DDBJ databases">
        <title>Panacibacter sp. strain 17mud1-8 Genome sequencing and assembly.</title>
        <authorList>
            <person name="Chhetri G."/>
        </authorList>
    </citation>
    <scope>NUCLEOTIDE SEQUENCE [LARGE SCALE GENOMIC DNA]</scope>
    <source>
        <strain evidence="6 7">17mud1-8</strain>
    </source>
</reference>
<evidence type="ECO:0000256" key="1">
    <source>
        <dbReference type="ARBA" id="ARBA00022729"/>
    </source>
</evidence>
<dbReference type="Gene3D" id="2.60.40.2030">
    <property type="match status" value="1"/>
</dbReference>
<dbReference type="RefSeq" id="WP_137261571.1">
    <property type="nucleotide sequence ID" value="NZ_SZQL01000006.1"/>
</dbReference>
<dbReference type="InterPro" id="IPR038081">
    <property type="entry name" value="CalX-like_sf"/>
</dbReference>
<dbReference type="GO" id="GO:0016020">
    <property type="term" value="C:membrane"/>
    <property type="evidence" value="ECO:0007669"/>
    <property type="project" value="InterPro"/>
</dbReference>
<evidence type="ECO:0000259" key="5">
    <source>
        <dbReference type="SMART" id="SM00237"/>
    </source>
</evidence>
<protein>
    <submittedName>
        <fullName evidence="6">T9SS type A sorting domain-containing protein</fullName>
    </submittedName>
</protein>
<feature type="chain" id="PRO_5020253706" evidence="4">
    <location>
        <begin position="22"/>
        <end position="735"/>
    </location>
</feature>
<dbReference type="EMBL" id="SZQL01000006">
    <property type="protein sequence ID" value="TKK68951.1"/>
    <property type="molecule type" value="Genomic_DNA"/>
</dbReference>
<keyword evidence="7" id="KW-1185">Reference proteome</keyword>
<feature type="domain" description="Calx-beta" evidence="5">
    <location>
        <begin position="525"/>
        <end position="622"/>
    </location>
</feature>
<proteinExistence type="predicted"/>
<feature type="signal peptide" evidence="4">
    <location>
        <begin position="1"/>
        <end position="21"/>
    </location>
</feature>
<dbReference type="Pfam" id="PF18962">
    <property type="entry name" value="Por_Secre_tail"/>
    <property type="match status" value="1"/>
</dbReference>
<dbReference type="Proteomes" id="UP000305848">
    <property type="component" value="Unassembled WGS sequence"/>
</dbReference>
<dbReference type="InterPro" id="IPR003644">
    <property type="entry name" value="Calx_beta"/>
</dbReference>
<dbReference type="GO" id="GO:0007154">
    <property type="term" value="P:cell communication"/>
    <property type="evidence" value="ECO:0007669"/>
    <property type="project" value="InterPro"/>
</dbReference>